<sequence length="261" mass="28500" precursor="true">MKPMRVTAAFALSFAWLAAATAMAQSVTDPRRSGFDDMGAQTQAMQRDDTLNPGLLWVQDGEALWSQPVGEAAKSCASCHGERATSMRGVAARYPAFDTLLGRPVDLAQRINLCRQRHQQAPTLAAESQPLLALESALAHASRGLPLASADDPRLAPFRDRGEALYRQRIGQIDLSCAQCHDQRAGLRLGGSRIPQGHVNGYPTYRLEWQGIGSLQRRLRNCLTGVRAQVPDWGAPALVELELYLAWRSRGLPVEAPAVRP</sequence>
<name>B1Y5Z1_LEPCP</name>
<evidence type="ECO:0000259" key="19">
    <source>
        <dbReference type="Pfam" id="PF21342"/>
    </source>
</evidence>
<evidence type="ECO:0000313" key="20">
    <source>
        <dbReference type="EMBL" id="ACB32338.1"/>
    </source>
</evidence>
<keyword evidence="21" id="KW-1185">Reference proteome</keyword>
<evidence type="ECO:0000256" key="9">
    <source>
        <dbReference type="ARBA" id="ARBA00022982"/>
    </source>
</evidence>
<evidence type="ECO:0000256" key="8">
    <source>
        <dbReference type="ARBA" id="ARBA00022764"/>
    </source>
</evidence>
<dbReference type="SUPFAM" id="SSF46626">
    <property type="entry name" value="Cytochrome c"/>
    <property type="match status" value="2"/>
</dbReference>
<feature type="binding site" description="axial binding residue" evidence="17">
    <location>
        <position position="222"/>
    </location>
    <ligand>
        <name>heme c</name>
        <dbReference type="ChEBI" id="CHEBI:61717"/>
        <label>2</label>
    </ligand>
    <ligandPart>
        <name>Fe</name>
        <dbReference type="ChEBI" id="CHEBI:18248"/>
    </ligandPart>
</feature>
<dbReference type="AlphaFoldDB" id="B1Y5Z1"/>
<comment type="catalytic activity">
    <reaction evidence="13 14">
        <text>S-sulfanyl-L-cysteinyl-[SoxY protein] + thiosulfate + 2 Fe(III)-[cytochrome c] = S-(2-sulfodisulfanyl)-L-cysteinyl-[SoxY protein] + 2 Fe(II)-[cytochrome c] + 2 H(+)</text>
        <dbReference type="Rhea" id="RHEA:51224"/>
        <dbReference type="Rhea" id="RHEA-COMP:10350"/>
        <dbReference type="Rhea" id="RHEA-COMP:14399"/>
        <dbReference type="Rhea" id="RHEA-COMP:14689"/>
        <dbReference type="Rhea" id="RHEA-COMP:14690"/>
        <dbReference type="ChEBI" id="CHEBI:15378"/>
        <dbReference type="ChEBI" id="CHEBI:29033"/>
        <dbReference type="ChEBI" id="CHEBI:29034"/>
        <dbReference type="ChEBI" id="CHEBI:33542"/>
        <dbReference type="ChEBI" id="CHEBI:61963"/>
        <dbReference type="ChEBI" id="CHEBI:140664"/>
        <dbReference type="EC" id="2.8.5.2"/>
    </reaction>
</comment>
<evidence type="ECO:0000256" key="3">
    <source>
        <dbReference type="ARBA" id="ARBA00022448"/>
    </source>
</evidence>
<evidence type="ECO:0000256" key="14">
    <source>
        <dbReference type="PIRNR" id="PIRNR038455"/>
    </source>
</evidence>
<dbReference type="HOGENOM" id="CLU_079910_1_0_4"/>
<feature type="domain" description="Cytochrome c" evidence="19">
    <location>
        <begin position="60"/>
        <end position="147"/>
    </location>
</feature>
<evidence type="ECO:0000256" key="15">
    <source>
        <dbReference type="PIRSR" id="PIRSR038455-1"/>
    </source>
</evidence>
<dbReference type="GO" id="GO:0016740">
    <property type="term" value="F:transferase activity"/>
    <property type="evidence" value="ECO:0007669"/>
    <property type="project" value="UniProtKB-KW"/>
</dbReference>
<dbReference type="InterPro" id="IPR036909">
    <property type="entry name" value="Cyt_c-like_dom_sf"/>
</dbReference>
<feature type="binding site" description="axial binding residue" evidence="17">
    <location>
        <position position="181"/>
    </location>
    <ligand>
        <name>heme c</name>
        <dbReference type="ChEBI" id="CHEBI:61717"/>
        <label>2</label>
    </ligand>
    <ligandPart>
        <name>Fe</name>
        <dbReference type="ChEBI" id="CHEBI:18248"/>
    </ligandPart>
</feature>
<evidence type="ECO:0000313" key="21">
    <source>
        <dbReference type="Proteomes" id="UP000001693"/>
    </source>
</evidence>
<feature type="binding site" description="axial binding residue" evidence="17">
    <location>
        <position position="80"/>
    </location>
    <ligand>
        <name>heme c</name>
        <dbReference type="ChEBI" id="CHEBI:61717"/>
        <label>1</label>
    </ligand>
    <ligandPart>
        <name>Fe</name>
        <dbReference type="ChEBI" id="CHEBI:18248"/>
    </ligandPart>
</feature>
<feature type="domain" description="Cytochrome c" evidence="19">
    <location>
        <begin position="161"/>
        <end position="254"/>
    </location>
</feature>
<accession>B1Y5Z1</accession>
<evidence type="ECO:0000256" key="7">
    <source>
        <dbReference type="ARBA" id="ARBA00022729"/>
    </source>
</evidence>
<evidence type="ECO:0000256" key="11">
    <source>
        <dbReference type="ARBA" id="ARBA00025746"/>
    </source>
</evidence>
<dbReference type="EC" id="2.8.5.2" evidence="14"/>
<evidence type="ECO:0000256" key="2">
    <source>
        <dbReference type="ARBA" id="ARBA00011530"/>
    </source>
</evidence>
<evidence type="ECO:0000256" key="4">
    <source>
        <dbReference type="ARBA" id="ARBA00022617"/>
    </source>
</evidence>
<proteinExistence type="inferred from homology"/>
<comment type="catalytic activity">
    <reaction evidence="12 14">
        <text>L-cysteinyl-[SoxY protein] + thiosulfate + 2 Fe(III)-[cytochrome c] = S-sulfosulfanyl-L-cysteinyl-[SoxY protein] + 2 Fe(II)-[cytochrome c] + 2 H(+)</text>
        <dbReference type="Rhea" id="RHEA:56720"/>
        <dbReference type="Rhea" id="RHEA-COMP:10350"/>
        <dbReference type="Rhea" id="RHEA-COMP:14328"/>
        <dbReference type="Rhea" id="RHEA-COMP:14399"/>
        <dbReference type="Rhea" id="RHEA-COMP:14691"/>
        <dbReference type="ChEBI" id="CHEBI:15378"/>
        <dbReference type="ChEBI" id="CHEBI:29033"/>
        <dbReference type="ChEBI" id="CHEBI:29034"/>
        <dbReference type="ChEBI" id="CHEBI:29950"/>
        <dbReference type="ChEBI" id="CHEBI:33542"/>
        <dbReference type="ChEBI" id="CHEBI:139321"/>
        <dbReference type="EC" id="2.8.5.2"/>
    </reaction>
</comment>
<keyword evidence="5 14" id="KW-0808">Transferase</keyword>
<evidence type="ECO:0000256" key="5">
    <source>
        <dbReference type="ARBA" id="ARBA00022679"/>
    </source>
</evidence>
<dbReference type="GO" id="GO:0009055">
    <property type="term" value="F:electron transfer activity"/>
    <property type="evidence" value="ECO:0007669"/>
    <property type="project" value="InterPro"/>
</dbReference>
<feature type="binding site" description="axial binding residue" evidence="17">
    <location>
        <position position="114"/>
    </location>
    <ligand>
        <name>heme c</name>
        <dbReference type="ChEBI" id="CHEBI:61717"/>
        <label>1</label>
    </ligand>
    <ligandPart>
        <name>Fe</name>
        <dbReference type="ChEBI" id="CHEBI:18248"/>
    </ligandPart>
</feature>
<feature type="binding site" description="covalent" evidence="16">
    <location>
        <position position="79"/>
    </location>
    <ligand>
        <name>heme c</name>
        <dbReference type="ChEBI" id="CHEBI:61717"/>
        <label>1</label>
    </ligand>
</feature>
<dbReference type="Proteomes" id="UP000001693">
    <property type="component" value="Chromosome"/>
</dbReference>
<feature type="signal peptide" evidence="18">
    <location>
        <begin position="1"/>
        <end position="24"/>
    </location>
</feature>
<evidence type="ECO:0000256" key="12">
    <source>
        <dbReference type="ARBA" id="ARBA00048077"/>
    </source>
</evidence>
<evidence type="ECO:0000256" key="1">
    <source>
        <dbReference type="ARBA" id="ARBA00004418"/>
    </source>
</evidence>
<feature type="binding site" description="covalent" evidence="16">
    <location>
        <position position="180"/>
    </location>
    <ligand>
        <name>heme c</name>
        <dbReference type="ChEBI" id="CHEBI:61717"/>
        <label>2</label>
    </ligand>
</feature>
<dbReference type="GO" id="GO:0070069">
    <property type="term" value="C:cytochrome complex"/>
    <property type="evidence" value="ECO:0007669"/>
    <property type="project" value="InterPro"/>
</dbReference>
<feature type="chain" id="PRO_5002773053" description="SoxAX cytochrome complex subunit A" evidence="18">
    <location>
        <begin position="25"/>
        <end position="261"/>
    </location>
</feature>
<dbReference type="eggNOG" id="COG3258">
    <property type="taxonomic scope" value="Bacteria"/>
</dbReference>
<keyword evidence="7 18" id="KW-0732">Signal</keyword>
<keyword evidence="3 14" id="KW-0813">Transport</keyword>
<keyword evidence="10 14" id="KW-0408">Iron</keyword>
<dbReference type="STRING" id="395495.Lcho_0063"/>
<dbReference type="InterPro" id="IPR009056">
    <property type="entry name" value="Cyt_c-like_dom"/>
</dbReference>
<gene>
    <name evidence="20" type="ordered locus">Lcho_0063</name>
</gene>
<evidence type="ECO:0000256" key="13">
    <source>
        <dbReference type="ARBA" id="ARBA00048423"/>
    </source>
</evidence>
<dbReference type="GO" id="GO:0016669">
    <property type="term" value="F:oxidoreductase activity, acting on a sulfur group of donors, cytochrome as acceptor"/>
    <property type="evidence" value="ECO:0007669"/>
    <property type="project" value="InterPro"/>
</dbReference>
<dbReference type="InterPro" id="IPR025710">
    <property type="entry name" value="SoxA"/>
</dbReference>
<dbReference type="EMBL" id="CP001013">
    <property type="protein sequence ID" value="ACB32338.1"/>
    <property type="molecule type" value="Genomic_DNA"/>
</dbReference>
<feature type="binding site" evidence="16">
    <location>
        <position position="218"/>
    </location>
    <ligand>
        <name>substrate</name>
    </ligand>
</feature>
<comment type="similarity">
    <text evidence="11 14">Belongs to the SoxA family.</text>
</comment>
<feature type="binding site" description="covalent" evidence="16">
    <location>
        <position position="177"/>
    </location>
    <ligand>
        <name>heme c</name>
        <dbReference type="ChEBI" id="CHEBI:61717"/>
        <label>2</label>
    </ligand>
</feature>
<dbReference type="KEGG" id="lch:Lcho_0063"/>
<comment type="cofactor">
    <cofactor evidence="16">
        <name>heme</name>
        <dbReference type="ChEBI" id="CHEBI:30413"/>
    </cofactor>
    <text evidence="16">Binds 2 heme groups per subunit.</text>
</comment>
<evidence type="ECO:0000256" key="17">
    <source>
        <dbReference type="PIRSR" id="PIRSR038455-3"/>
    </source>
</evidence>
<feature type="binding site" description="covalent" evidence="16">
    <location>
        <position position="76"/>
    </location>
    <ligand>
        <name>heme c</name>
        <dbReference type="ChEBI" id="CHEBI:61717"/>
        <label>1</label>
    </ligand>
</feature>
<keyword evidence="6 14" id="KW-0479">Metal-binding</keyword>
<comment type="subunit">
    <text evidence="2 14">Heterodimer of SoxA and SoxX.</text>
</comment>
<keyword evidence="4 14" id="KW-0349">Heme</keyword>
<evidence type="ECO:0000256" key="16">
    <source>
        <dbReference type="PIRSR" id="PIRSR038455-2"/>
    </source>
</evidence>
<dbReference type="Gene3D" id="1.10.760.10">
    <property type="entry name" value="Cytochrome c-like domain"/>
    <property type="match status" value="2"/>
</dbReference>
<reference evidence="20 21" key="1">
    <citation type="submission" date="2008-03" db="EMBL/GenBank/DDBJ databases">
        <title>Complete sequence of Leptothrix cholodnii SP-6.</title>
        <authorList>
            <consortium name="US DOE Joint Genome Institute"/>
            <person name="Copeland A."/>
            <person name="Lucas S."/>
            <person name="Lapidus A."/>
            <person name="Glavina del Rio T."/>
            <person name="Dalin E."/>
            <person name="Tice H."/>
            <person name="Bruce D."/>
            <person name="Goodwin L."/>
            <person name="Pitluck S."/>
            <person name="Chertkov O."/>
            <person name="Brettin T."/>
            <person name="Detter J.C."/>
            <person name="Han C."/>
            <person name="Kuske C.R."/>
            <person name="Schmutz J."/>
            <person name="Larimer F."/>
            <person name="Land M."/>
            <person name="Hauser L."/>
            <person name="Kyrpides N."/>
            <person name="Lykidis A."/>
            <person name="Emerson D."/>
            <person name="Richardson P."/>
        </authorList>
    </citation>
    <scope>NUCLEOTIDE SEQUENCE [LARGE SCALE GENOMIC DNA]</scope>
    <source>
        <strain evidence="21">ATCC 51168 / LMG 8142 / SP-6</strain>
    </source>
</reference>
<protein>
    <recommendedName>
        <fullName evidence="14">SoxAX cytochrome complex subunit A</fullName>
        <ecNumber evidence="14">2.8.5.2</ecNumber>
    </recommendedName>
    <alternativeName>
        <fullName evidence="14">Protein SoxA</fullName>
    </alternativeName>
    <alternativeName>
        <fullName evidence="14">Sulfur oxidizing protein A</fullName>
    </alternativeName>
    <alternativeName>
        <fullName evidence="14">Thiosulfate-oxidizing multienzyme system protein SoxA</fullName>
    </alternativeName>
</protein>
<evidence type="ECO:0000256" key="18">
    <source>
        <dbReference type="SAM" id="SignalP"/>
    </source>
</evidence>
<dbReference type="GO" id="GO:0019417">
    <property type="term" value="P:sulfur oxidation"/>
    <property type="evidence" value="ECO:0007669"/>
    <property type="project" value="InterPro"/>
</dbReference>
<organism evidence="20 21">
    <name type="scientific">Leptothrix cholodnii (strain ATCC 51168 / LMG 8142 / SP-6)</name>
    <name type="common">Leptothrix discophora (strain SP-6)</name>
    <dbReference type="NCBI Taxonomy" id="395495"/>
    <lineage>
        <taxon>Bacteria</taxon>
        <taxon>Pseudomonadati</taxon>
        <taxon>Pseudomonadota</taxon>
        <taxon>Betaproteobacteria</taxon>
        <taxon>Burkholderiales</taxon>
        <taxon>Sphaerotilaceae</taxon>
        <taxon>Leptothrix</taxon>
    </lineage>
</organism>
<feature type="active site" description="Cysteine persulfide intermediate" evidence="15">
    <location>
        <position position="222"/>
    </location>
</feature>
<dbReference type="GO" id="GO:0046872">
    <property type="term" value="F:metal ion binding"/>
    <property type="evidence" value="ECO:0007669"/>
    <property type="project" value="UniProtKB-KW"/>
</dbReference>
<dbReference type="GO" id="GO:0020037">
    <property type="term" value="F:heme binding"/>
    <property type="evidence" value="ECO:0007669"/>
    <property type="project" value="InterPro"/>
</dbReference>
<keyword evidence="8 14" id="KW-0574">Periplasm</keyword>
<dbReference type="GO" id="GO:0042597">
    <property type="term" value="C:periplasmic space"/>
    <property type="evidence" value="ECO:0007669"/>
    <property type="project" value="UniProtKB-SubCell"/>
</dbReference>
<dbReference type="PIRSF" id="PIRSF038455">
    <property type="entry name" value="SoxA"/>
    <property type="match status" value="1"/>
</dbReference>
<keyword evidence="9 14" id="KW-0249">Electron transport</keyword>
<dbReference type="Pfam" id="PF21342">
    <property type="entry name" value="SoxA-TsdA_cyt-c"/>
    <property type="match status" value="2"/>
</dbReference>
<evidence type="ECO:0000256" key="6">
    <source>
        <dbReference type="ARBA" id="ARBA00022723"/>
    </source>
</evidence>
<dbReference type="NCBIfam" id="TIGR04484">
    <property type="entry name" value="thiosulf_SoxA"/>
    <property type="match status" value="1"/>
</dbReference>
<evidence type="ECO:0000256" key="10">
    <source>
        <dbReference type="ARBA" id="ARBA00023004"/>
    </source>
</evidence>
<comment type="subcellular location">
    <subcellularLocation>
        <location evidence="1 14">Periplasm</location>
    </subcellularLocation>
</comment>